<comment type="catalytic activity">
    <reaction evidence="4">
        <text>O-phospho-L-tyrosyl-[protein] + H2O = L-tyrosyl-[protein] + phosphate</text>
        <dbReference type="Rhea" id="RHEA:10684"/>
        <dbReference type="Rhea" id="RHEA-COMP:10136"/>
        <dbReference type="Rhea" id="RHEA-COMP:20101"/>
        <dbReference type="ChEBI" id="CHEBI:15377"/>
        <dbReference type="ChEBI" id="CHEBI:43474"/>
        <dbReference type="ChEBI" id="CHEBI:46858"/>
        <dbReference type="ChEBI" id="CHEBI:61978"/>
        <dbReference type="EC" id="3.1.3.48"/>
    </reaction>
</comment>
<dbReference type="PANTHER" id="PTHR39181:SF1">
    <property type="entry name" value="TYROSINE-PROTEIN PHOSPHATASE YWQE"/>
    <property type="match status" value="1"/>
</dbReference>
<evidence type="ECO:0000256" key="1">
    <source>
        <dbReference type="ARBA" id="ARBA00005750"/>
    </source>
</evidence>
<accession>A0A951IYL5</accession>
<dbReference type="PANTHER" id="PTHR39181">
    <property type="entry name" value="TYROSINE-PROTEIN PHOSPHATASE YWQE"/>
    <property type="match status" value="1"/>
</dbReference>
<evidence type="ECO:0000256" key="4">
    <source>
        <dbReference type="ARBA" id="ARBA00051722"/>
    </source>
</evidence>
<evidence type="ECO:0000313" key="6">
    <source>
        <dbReference type="Proteomes" id="UP000727490"/>
    </source>
</evidence>
<sequence>MGILDIFKRKKTEVTEELSLDWMEVDMHSHLIPGIDDGSKSLEESIELIKRLKGYGLKKLVTTPHIMSEFYKNTPEIIQLGLQDLNLGLEKAGVDIEVRAAAEYYLDEIFLEKVQQGEKLLTIHDNLVLVETGFINKPQMLLEIFFAMEMNGYKPVFAHPERYQYLIQDKKLLSDLFDREIYFQINLLSLTGFYSKPVKLFAEMLVDENRVKFFGTDCHNHRYLDMLESLPATKYFDKIRQLEILNKKL</sequence>
<comment type="similarity">
    <text evidence="1">Belongs to the metallo-dependent hydrolases superfamily. CpsB/CapC family.</text>
</comment>
<keyword evidence="3" id="KW-0378">Hydrolase</keyword>
<evidence type="ECO:0000256" key="2">
    <source>
        <dbReference type="ARBA" id="ARBA00013064"/>
    </source>
</evidence>
<comment type="caution">
    <text evidence="5">The sequence shown here is derived from an EMBL/GenBank/DDBJ whole genome shotgun (WGS) entry which is preliminary data.</text>
</comment>
<evidence type="ECO:0000256" key="3">
    <source>
        <dbReference type="ARBA" id="ARBA00022801"/>
    </source>
</evidence>
<dbReference type="Proteomes" id="UP000727490">
    <property type="component" value="Unassembled WGS sequence"/>
</dbReference>
<name>A0A951IYL5_9BACT</name>
<proteinExistence type="inferred from homology"/>
<evidence type="ECO:0000313" key="5">
    <source>
        <dbReference type="EMBL" id="MBW3469198.1"/>
    </source>
</evidence>
<dbReference type="GO" id="GO:0004725">
    <property type="term" value="F:protein tyrosine phosphatase activity"/>
    <property type="evidence" value="ECO:0007669"/>
    <property type="project" value="UniProtKB-EC"/>
</dbReference>
<dbReference type="GO" id="GO:0030145">
    <property type="term" value="F:manganese ion binding"/>
    <property type="evidence" value="ECO:0007669"/>
    <property type="project" value="InterPro"/>
</dbReference>
<dbReference type="EMBL" id="RPHB01000007">
    <property type="protein sequence ID" value="MBW3469198.1"/>
    <property type="molecule type" value="Genomic_DNA"/>
</dbReference>
<keyword evidence="6" id="KW-1185">Reference proteome</keyword>
<dbReference type="InterPro" id="IPR016667">
    <property type="entry name" value="Caps_polysacc_synth_CpsB/CapC"/>
</dbReference>
<dbReference type="EC" id="3.1.3.48" evidence="2"/>
<dbReference type="RefSeq" id="WP_219291803.1">
    <property type="nucleotide sequence ID" value="NZ_RPHB01000007.1"/>
</dbReference>
<protein>
    <recommendedName>
        <fullName evidence="2">protein-tyrosine-phosphatase</fullName>
        <ecNumber evidence="2">3.1.3.48</ecNumber>
    </recommendedName>
</protein>
<gene>
    <name evidence="5" type="ORF">EGN73_15465</name>
</gene>
<organism evidence="5 6">
    <name type="scientific">Arthrospiribacter ruber</name>
    <dbReference type="NCBI Taxonomy" id="2487934"/>
    <lineage>
        <taxon>Bacteria</taxon>
        <taxon>Pseudomonadati</taxon>
        <taxon>Bacteroidota</taxon>
        <taxon>Cytophagia</taxon>
        <taxon>Cytophagales</taxon>
        <taxon>Cyclobacteriaceae</taxon>
        <taxon>Arthrospiribacter</taxon>
    </lineage>
</organism>
<dbReference type="Pfam" id="PF19567">
    <property type="entry name" value="CpsB_CapC"/>
    <property type="match status" value="1"/>
</dbReference>
<reference evidence="5 6" key="1">
    <citation type="journal article" date="2020" name="Syst. Appl. Microbiol.">
        <title>Arthrospiribacter ruber gen. nov., sp. nov., a novel bacterium isolated from Arthrospira cultures.</title>
        <authorList>
            <person name="Waleron M."/>
            <person name="Misztak A."/>
            <person name="Waleron M.M."/>
            <person name="Furmaniak M."/>
            <person name="Mrozik A."/>
            <person name="Waleron K."/>
        </authorList>
    </citation>
    <scope>NUCLEOTIDE SEQUENCE [LARGE SCALE GENOMIC DNA]</scope>
    <source>
        <strain evidence="5 6">DPMB0001</strain>
    </source>
</reference>
<dbReference type="AlphaFoldDB" id="A0A951IYL5"/>